<dbReference type="SUPFAM" id="SSF81301">
    <property type="entry name" value="Nucleotidyltransferase"/>
    <property type="match status" value="1"/>
</dbReference>
<dbReference type="RefSeq" id="WP_283400295.1">
    <property type="nucleotide sequence ID" value="NZ_FXUB01000002.1"/>
</dbReference>
<dbReference type="SMART" id="SM00954">
    <property type="entry name" value="RelA_SpoT"/>
    <property type="match status" value="1"/>
</dbReference>
<evidence type="ECO:0000313" key="7">
    <source>
        <dbReference type="Proteomes" id="UP001157911"/>
    </source>
</evidence>
<comment type="function">
    <text evidence="2">In eubacteria ppGpp (guanosine 3'-diphosphate 5'-diphosphate) is a mediator of the stringent response that coordinates a variety of cellular activities in response to changes in nutritional abundance.</text>
</comment>
<dbReference type="InterPro" id="IPR004095">
    <property type="entry name" value="TGS"/>
</dbReference>
<dbReference type="InterPro" id="IPR003607">
    <property type="entry name" value="HD/PDEase_dom"/>
</dbReference>
<comment type="pathway">
    <text evidence="1">Purine metabolism.</text>
</comment>
<dbReference type="Gene3D" id="3.30.70.260">
    <property type="match status" value="1"/>
</dbReference>
<dbReference type="Proteomes" id="UP001157911">
    <property type="component" value="Unassembled WGS sequence"/>
</dbReference>
<dbReference type="PROSITE" id="PS51880">
    <property type="entry name" value="TGS"/>
    <property type="match status" value="1"/>
</dbReference>
<proteinExistence type="inferred from homology"/>
<dbReference type="SMART" id="SM00471">
    <property type="entry name" value="HDc"/>
    <property type="match status" value="1"/>
</dbReference>
<dbReference type="NCBIfam" id="TIGR00691">
    <property type="entry name" value="spoT_relA"/>
    <property type="match status" value="1"/>
</dbReference>
<feature type="domain" description="HD" evidence="4">
    <location>
        <begin position="45"/>
        <end position="144"/>
    </location>
</feature>
<protein>
    <submittedName>
        <fullName evidence="6">GTP pyrophosphokinase</fullName>
    </submittedName>
</protein>
<dbReference type="Gene3D" id="3.30.460.10">
    <property type="entry name" value="Beta Polymerase, domain 2"/>
    <property type="match status" value="1"/>
</dbReference>
<dbReference type="EMBL" id="FXUB01000002">
    <property type="protein sequence ID" value="SMP10439.1"/>
    <property type="molecule type" value="Genomic_DNA"/>
</dbReference>
<dbReference type="InterPro" id="IPR043519">
    <property type="entry name" value="NT_sf"/>
</dbReference>
<dbReference type="InterPro" id="IPR004811">
    <property type="entry name" value="RelA/Spo_fam"/>
</dbReference>
<evidence type="ECO:0000313" key="6">
    <source>
        <dbReference type="EMBL" id="SMP10439.1"/>
    </source>
</evidence>
<dbReference type="Gene3D" id="3.10.20.30">
    <property type="match status" value="1"/>
</dbReference>
<evidence type="ECO:0000256" key="1">
    <source>
        <dbReference type="ARBA" id="ARBA00025704"/>
    </source>
</evidence>
<reference evidence="6 7" key="1">
    <citation type="submission" date="2017-05" db="EMBL/GenBank/DDBJ databases">
        <authorList>
            <person name="Varghese N."/>
            <person name="Submissions S."/>
        </authorList>
    </citation>
    <scope>NUCLEOTIDE SEQUENCE [LARGE SCALE GENOMIC DNA]</scope>
    <source>
        <strain evidence="6 7">DSM 15522</strain>
    </source>
</reference>
<accession>A0ABY1NJL7</accession>
<evidence type="ECO:0000259" key="3">
    <source>
        <dbReference type="PROSITE" id="PS51671"/>
    </source>
</evidence>
<feature type="domain" description="ACT" evidence="3">
    <location>
        <begin position="641"/>
        <end position="714"/>
    </location>
</feature>
<evidence type="ECO:0000256" key="2">
    <source>
        <dbReference type="RuleBase" id="RU003847"/>
    </source>
</evidence>
<dbReference type="Pfam" id="PF04607">
    <property type="entry name" value="RelA_SpoT"/>
    <property type="match status" value="1"/>
</dbReference>
<dbReference type="SUPFAM" id="SSF81271">
    <property type="entry name" value="TGS-like"/>
    <property type="match status" value="1"/>
</dbReference>
<sequence length="722" mass="82606">MRTCEEIIGKIKEYRTNFEEEQVRKAYEFAKKKHEGQFRKSGEPYFSHPAEVAYILAELKMDIPTIVAGLLHDTVEDTDATIEEIEREFGKEVAFIVKGVTKLEDYSFQSKEEKDAEAFRNLLISLAEDIRVLIVKLADRLHNMRTMDTMPRESQVRNARETLTIYAPLANRLGMYRLKNELEDLSLKYLDPDAYRDIEKKVKDKKKKLLPYFEDVINTVKRKLEESGISCDIQWRFKHIYGIYRKMIIKNIPFEEVYDVAGIRIITDTVGNCYQVLGIVHSLWKPVPGRFKDYIATPKPNMYQSLHTTVVGPKGQFIEFQIRTWEMHQVAEMGIAAHWKYKEGGGTLTEAEKERFIWLRNLLEWVKEEKNPHDFLDSVRKDLYSEEVYVFTPKGDLKTLPVGSTPVDFAYAIHTSIGHRCKAAKVNGKLVPLNYVLESGDRVEIITGNEEKPSRDWLEFVKTSKAKNAIKNFLRKQENERAKKLGETLLDKNIRKLSEKSLSSLLEELEKSGELKEIISSLGHSTVESLLIDVGYFKLNPEKVARRLLKLPVETEKKKKKSRSREKVKGIKVDGIDNVMVTLASCCHPLPGDKVVGVVSSGKGIVIHTKNCVVVRQIMESSPGKIVQVEFLPGDRTYNAKLRVSVEDKPGMLASVSSVIAKLKINIVSSMSRSISGRGVLDFIVQVKSRDELQEIIRAIKQVKGVISVKRIYREKPVTVRN</sequence>
<dbReference type="Pfam" id="PF19296">
    <property type="entry name" value="RelA_AH_RIS"/>
    <property type="match status" value="1"/>
</dbReference>
<dbReference type="InterPro" id="IPR033655">
    <property type="entry name" value="TGS_RelA/SpoT"/>
</dbReference>
<dbReference type="PANTHER" id="PTHR21262:SF31">
    <property type="entry name" value="GTP PYROPHOSPHOKINASE"/>
    <property type="match status" value="1"/>
</dbReference>
<keyword evidence="7" id="KW-1185">Reference proteome</keyword>
<dbReference type="Gene3D" id="1.10.3210.10">
    <property type="entry name" value="Hypothetical protein af1432"/>
    <property type="match status" value="1"/>
</dbReference>
<dbReference type="CDD" id="cd05399">
    <property type="entry name" value="NT_Rel-Spo_like"/>
    <property type="match status" value="1"/>
</dbReference>
<comment type="caution">
    <text evidence="6">The sequence shown here is derived from an EMBL/GenBank/DDBJ whole genome shotgun (WGS) entry which is preliminary data.</text>
</comment>
<dbReference type="Pfam" id="PF13291">
    <property type="entry name" value="ACT_4"/>
    <property type="match status" value="1"/>
</dbReference>
<dbReference type="InterPro" id="IPR012676">
    <property type="entry name" value="TGS-like"/>
</dbReference>
<dbReference type="PROSITE" id="PS51831">
    <property type="entry name" value="HD"/>
    <property type="match status" value="1"/>
</dbReference>
<name>A0ABY1NJL7_9BACT</name>
<dbReference type="SUPFAM" id="SSF55021">
    <property type="entry name" value="ACT-like"/>
    <property type="match status" value="1"/>
</dbReference>
<evidence type="ECO:0000259" key="5">
    <source>
        <dbReference type="PROSITE" id="PS51880"/>
    </source>
</evidence>
<evidence type="ECO:0000259" key="4">
    <source>
        <dbReference type="PROSITE" id="PS51831"/>
    </source>
</evidence>
<dbReference type="CDD" id="cd01668">
    <property type="entry name" value="TGS_RSH"/>
    <property type="match status" value="1"/>
</dbReference>
<dbReference type="Pfam" id="PF13328">
    <property type="entry name" value="HD_4"/>
    <property type="match status" value="1"/>
</dbReference>
<dbReference type="CDD" id="cd04876">
    <property type="entry name" value="ACT_RelA-SpoT"/>
    <property type="match status" value="1"/>
</dbReference>
<dbReference type="CDD" id="cd00077">
    <property type="entry name" value="HDc"/>
    <property type="match status" value="1"/>
</dbReference>
<organism evidence="6 7">
    <name type="scientific">Desulfurobacterium pacificum</name>
    <dbReference type="NCBI Taxonomy" id="240166"/>
    <lineage>
        <taxon>Bacteria</taxon>
        <taxon>Pseudomonadati</taxon>
        <taxon>Aquificota</taxon>
        <taxon>Aquificia</taxon>
        <taxon>Desulfurobacteriales</taxon>
        <taxon>Desulfurobacteriaceae</taxon>
        <taxon>Desulfurobacterium</taxon>
    </lineage>
</organism>
<dbReference type="InterPro" id="IPR006674">
    <property type="entry name" value="HD_domain"/>
</dbReference>
<dbReference type="InterPro" id="IPR012675">
    <property type="entry name" value="Beta-grasp_dom_sf"/>
</dbReference>
<comment type="similarity">
    <text evidence="2">Belongs to the relA/spoT family.</text>
</comment>
<dbReference type="PANTHER" id="PTHR21262">
    <property type="entry name" value="GUANOSINE-3',5'-BIS DIPHOSPHATE 3'-PYROPHOSPHOHYDROLASE"/>
    <property type="match status" value="1"/>
</dbReference>
<dbReference type="InterPro" id="IPR045600">
    <property type="entry name" value="RelA/SpoT_AH_RIS"/>
</dbReference>
<dbReference type="InterPro" id="IPR045865">
    <property type="entry name" value="ACT-like_dom_sf"/>
</dbReference>
<dbReference type="PROSITE" id="PS51671">
    <property type="entry name" value="ACT"/>
    <property type="match status" value="1"/>
</dbReference>
<dbReference type="SUPFAM" id="SSF109604">
    <property type="entry name" value="HD-domain/PDEase-like"/>
    <property type="match status" value="1"/>
</dbReference>
<feature type="domain" description="TGS" evidence="5">
    <location>
        <begin position="386"/>
        <end position="447"/>
    </location>
</feature>
<dbReference type="InterPro" id="IPR002912">
    <property type="entry name" value="ACT_dom"/>
</dbReference>
<gene>
    <name evidence="6" type="ORF">SAMN06265339_0808</name>
</gene>
<dbReference type="InterPro" id="IPR007685">
    <property type="entry name" value="RelA_SpoT"/>
</dbReference>
<dbReference type="Pfam" id="PF02824">
    <property type="entry name" value="TGS"/>
    <property type="match status" value="1"/>
</dbReference>